<proteinExistence type="predicted"/>
<evidence type="ECO:0000313" key="2">
    <source>
        <dbReference type="Proteomes" id="UP001060085"/>
    </source>
</evidence>
<sequence length="217" mass="24817">MIVRRLIDFGSALDEFTMKNLYGSTGPSRAEQTSEYAPPEALLNGSWHWGPKHSIAKYDMWSVGVVMLELILGSPNVFQISAKTRALLDQQLEGWNESIKELAYKLRSFMEMCILIPGIPARLHHTGGTNDHVSLFVVLESGYVSPVPWKCSEEFFSHQIKKKDPLKIGFPNVWALRLVRELLNWDPEDRLSVDDALQHPYFSTTFSSMRQPRPEHM</sequence>
<dbReference type="Proteomes" id="UP001060085">
    <property type="component" value="Linkage Group LG01"/>
</dbReference>
<reference evidence="2" key="1">
    <citation type="journal article" date="2023" name="Nat. Plants">
        <title>Single-cell RNA sequencing provides a high-resolution roadmap for understanding the multicellular compartmentation of specialized metabolism.</title>
        <authorList>
            <person name="Sun S."/>
            <person name="Shen X."/>
            <person name="Li Y."/>
            <person name="Li Y."/>
            <person name="Wang S."/>
            <person name="Li R."/>
            <person name="Zhang H."/>
            <person name="Shen G."/>
            <person name="Guo B."/>
            <person name="Wei J."/>
            <person name="Xu J."/>
            <person name="St-Pierre B."/>
            <person name="Chen S."/>
            <person name="Sun C."/>
        </authorList>
    </citation>
    <scope>NUCLEOTIDE SEQUENCE [LARGE SCALE GENOMIC DNA]</scope>
</reference>
<protein>
    <submittedName>
        <fullName evidence="1">Uncharacterized protein</fullName>
    </submittedName>
</protein>
<organism evidence="1 2">
    <name type="scientific">Catharanthus roseus</name>
    <name type="common">Madagascar periwinkle</name>
    <name type="synonym">Vinca rosea</name>
    <dbReference type="NCBI Taxonomy" id="4058"/>
    <lineage>
        <taxon>Eukaryota</taxon>
        <taxon>Viridiplantae</taxon>
        <taxon>Streptophyta</taxon>
        <taxon>Embryophyta</taxon>
        <taxon>Tracheophyta</taxon>
        <taxon>Spermatophyta</taxon>
        <taxon>Magnoliopsida</taxon>
        <taxon>eudicotyledons</taxon>
        <taxon>Gunneridae</taxon>
        <taxon>Pentapetalae</taxon>
        <taxon>asterids</taxon>
        <taxon>lamiids</taxon>
        <taxon>Gentianales</taxon>
        <taxon>Apocynaceae</taxon>
        <taxon>Rauvolfioideae</taxon>
        <taxon>Vinceae</taxon>
        <taxon>Catharanthinae</taxon>
        <taxon>Catharanthus</taxon>
    </lineage>
</organism>
<comment type="caution">
    <text evidence="1">The sequence shown here is derived from an EMBL/GenBank/DDBJ whole genome shotgun (WGS) entry which is preliminary data.</text>
</comment>
<name>A0ACC0C5L7_CATRO</name>
<accession>A0ACC0C5L7</accession>
<evidence type="ECO:0000313" key="1">
    <source>
        <dbReference type="EMBL" id="KAI5680221.1"/>
    </source>
</evidence>
<keyword evidence="2" id="KW-1185">Reference proteome</keyword>
<gene>
    <name evidence="1" type="ORF">M9H77_01448</name>
</gene>
<dbReference type="EMBL" id="CM044701">
    <property type="protein sequence ID" value="KAI5680221.1"/>
    <property type="molecule type" value="Genomic_DNA"/>
</dbReference>